<dbReference type="OrthoDB" id="3249498at2759"/>
<reference evidence="1 2" key="1">
    <citation type="journal article" date="2015" name="Fungal Genet. Biol.">
        <title>Evolution of novel wood decay mechanisms in Agaricales revealed by the genome sequences of Fistulina hepatica and Cylindrobasidium torrendii.</title>
        <authorList>
            <person name="Floudas D."/>
            <person name="Held B.W."/>
            <person name="Riley R."/>
            <person name="Nagy L.G."/>
            <person name="Koehler G."/>
            <person name="Ransdell A.S."/>
            <person name="Younus H."/>
            <person name="Chow J."/>
            <person name="Chiniquy J."/>
            <person name="Lipzen A."/>
            <person name="Tritt A."/>
            <person name="Sun H."/>
            <person name="Haridas S."/>
            <person name="LaButti K."/>
            <person name="Ohm R.A."/>
            <person name="Kues U."/>
            <person name="Blanchette R.A."/>
            <person name="Grigoriev I.V."/>
            <person name="Minto R.E."/>
            <person name="Hibbett D.S."/>
        </authorList>
    </citation>
    <scope>NUCLEOTIDE SEQUENCE [LARGE SCALE GENOMIC DNA]</scope>
    <source>
        <strain evidence="1 2">FP15055 ss-10</strain>
    </source>
</reference>
<sequence length="93" mass="10492">LAVHSDSLDSVAAFNSLSVEKEVHNVVLLGVAEVILRTGIDLRVRHIPGKDNIMADLLSRNLLADFAKLFPSYRVRTFEPPRELLPARWRECL</sequence>
<evidence type="ECO:0008006" key="3">
    <source>
        <dbReference type="Google" id="ProtNLM"/>
    </source>
</evidence>
<dbReference type="EMBL" id="KN881031">
    <property type="protein sequence ID" value="KIY61155.1"/>
    <property type="molecule type" value="Genomic_DNA"/>
</dbReference>
<dbReference type="AlphaFoldDB" id="A0A0D7AT16"/>
<keyword evidence="2" id="KW-1185">Reference proteome</keyword>
<proteinExistence type="predicted"/>
<gene>
    <name evidence="1" type="ORF">CYLTODRAFT_363234</name>
</gene>
<evidence type="ECO:0000313" key="1">
    <source>
        <dbReference type="EMBL" id="KIY61155.1"/>
    </source>
</evidence>
<evidence type="ECO:0000313" key="2">
    <source>
        <dbReference type="Proteomes" id="UP000054007"/>
    </source>
</evidence>
<protein>
    <recommendedName>
        <fullName evidence="3">RNase H type-1 domain-containing protein</fullName>
    </recommendedName>
</protein>
<dbReference type="Proteomes" id="UP000054007">
    <property type="component" value="Unassembled WGS sequence"/>
</dbReference>
<organism evidence="1 2">
    <name type="scientific">Cylindrobasidium torrendii FP15055 ss-10</name>
    <dbReference type="NCBI Taxonomy" id="1314674"/>
    <lineage>
        <taxon>Eukaryota</taxon>
        <taxon>Fungi</taxon>
        <taxon>Dikarya</taxon>
        <taxon>Basidiomycota</taxon>
        <taxon>Agaricomycotina</taxon>
        <taxon>Agaricomycetes</taxon>
        <taxon>Agaricomycetidae</taxon>
        <taxon>Agaricales</taxon>
        <taxon>Marasmiineae</taxon>
        <taxon>Physalacriaceae</taxon>
        <taxon>Cylindrobasidium</taxon>
    </lineage>
</organism>
<accession>A0A0D7AT16</accession>
<feature type="non-terminal residue" evidence="1">
    <location>
        <position position="1"/>
    </location>
</feature>
<name>A0A0D7AT16_9AGAR</name>